<evidence type="ECO:0000313" key="1">
    <source>
        <dbReference type="EMBL" id="EAZ93295.1"/>
    </source>
</evidence>
<accession>A3IHL3</accession>
<reference evidence="1 2" key="1">
    <citation type="submission" date="2007-03" db="EMBL/GenBank/DDBJ databases">
        <authorList>
            <person name="Stal L."/>
            <person name="Ferriera S."/>
            <person name="Johnson J."/>
            <person name="Kravitz S."/>
            <person name="Beeson K."/>
            <person name="Sutton G."/>
            <person name="Rogers Y.-H."/>
            <person name="Friedman R."/>
            <person name="Frazier M."/>
            <person name="Venter J.C."/>
        </authorList>
    </citation>
    <scope>NUCLEOTIDE SEQUENCE [LARGE SCALE GENOMIC DNA]</scope>
    <source>
        <strain evidence="1 2">CCY0110</strain>
    </source>
</reference>
<dbReference type="EMBL" id="AAXW01000002">
    <property type="protein sequence ID" value="EAZ93295.1"/>
    <property type="molecule type" value="Genomic_DNA"/>
</dbReference>
<organism evidence="1 2">
    <name type="scientific">Crocosphaera chwakensis CCY0110</name>
    <dbReference type="NCBI Taxonomy" id="391612"/>
    <lineage>
        <taxon>Bacteria</taxon>
        <taxon>Bacillati</taxon>
        <taxon>Cyanobacteriota</taxon>
        <taxon>Cyanophyceae</taxon>
        <taxon>Oscillatoriophycideae</taxon>
        <taxon>Chroococcales</taxon>
        <taxon>Aphanothecaceae</taxon>
        <taxon>Crocosphaera</taxon>
        <taxon>Crocosphaera chwakensis</taxon>
    </lineage>
</organism>
<sequence length="45" mass="5091">MQWQPSLAGAGALIGFLNELPVFFVHIQQLKEVFAQDVFMLLQQS</sequence>
<keyword evidence="2" id="KW-1185">Reference proteome</keyword>
<name>A3IHL3_9CHRO</name>
<gene>
    <name evidence="1" type="ORF">CY0110_15907</name>
</gene>
<dbReference type="Proteomes" id="UP000003781">
    <property type="component" value="Unassembled WGS sequence"/>
</dbReference>
<protein>
    <submittedName>
        <fullName evidence="1">Uncharacterized protein</fullName>
    </submittedName>
</protein>
<dbReference type="AlphaFoldDB" id="A3IHL3"/>
<evidence type="ECO:0000313" key="2">
    <source>
        <dbReference type="Proteomes" id="UP000003781"/>
    </source>
</evidence>
<comment type="caution">
    <text evidence="1">The sequence shown here is derived from an EMBL/GenBank/DDBJ whole genome shotgun (WGS) entry which is preliminary data.</text>
</comment>
<proteinExistence type="predicted"/>